<dbReference type="OrthoDB" id="310217at2759"/>
<sequence>MSPPKTKESEGKGRRPLNHMLTIAGRCPVDSSNTRNGNLIAPDIASSVGEDLSVNYDDHPIQIKHSNDDVFVATFKHKATGQIRVIKRSVQADQQTNPPAFPTEVKILRDILGEHTNIVRFVGCERDRVLPSSPQAVFTIFLEYCTGGDLNAWLNLWHEMACATPETWSPHAFRSLIEALVFLHKSGLYNSDLQSREAILHRDIKSSNTLLR</sequence>
<organism evidence="5 6">
    <name type="scientific">Polychaeton citri CBS 116435</name>
    <dbReference type="NCBI Taxonomy" id="1314669"/>
    <lineage>
        <taxon>Eukaryota</taxon>
        <taxon>Fungi</taxon>
        <taxon>Dikarya</taxon>
        <taxon>Ascomycota</taxon>
        <taxon>Pezizomycotina</taxon>
        <taxon>Dothideomycetes</taxon>
        <taxon>Dothideomycetidae</taxon>
        <taxon>Capnodiales</taxon>
        <taxon>Capnodiaceae</taxon>
        <taxon>Polychaeton</taxon>
    </lineage>
</organism>
<evidence type="ECO:0000256" key="1">
    <source>
        <dbReference type="ARBA" id="ARBA00004623"/>
    </source>
</evidence>
<comment type="subcellular location">
    <subcellularLocation>
        <location evidence="1">Preautophagosomal structure membrane</location>
        <topology evidence="1">Peripheral membrane protein</topology>
    </subcellularLocation>
</comment>
<dbReference type="GO" id="GO:0004674">
    <property type="term" value="F:protein serine/threonine kinase activity"/>
    <property type="evidence" value="ECO:0007669"/>
    <property type="project" value="InterPro"/>
</dbReference>
<proteinExistence type="predicted"/>
<dbReference type="GO" id="GO:0006914">
    <property type="term" value="P:autophagy"/>
    <property type="evidence" value="ECO:0007669"/>
    <property type="project" value="UniProtKB-KW"/>
</dbReference>
<dbReference type="GO" id="GO:0034045">
    <property type="term" value="C:phagophore assembly site membrane"/>
    <property type="evidence" value="ECO:0007669"/>
    <property type="project" value="UniProtKB-SubCell"/>
</dbReference>
<protein>
    <recommendedName>
        <fullName evidence="3">Autophagy-related protein 1</fullName>
    </recommendedName>
</protein>
<evidence type="ECO:0000313" key="6">
    <source>
        <dbReference type="Proteomes" id="UP000799441"/>
    </source>
</evidence>
<evidence type="ECO:0000259" key="4">
    <source>
        <dbReference type="PROSITE" id="PS50011"/>
    </source>
</evidence>
<dbReference type="Proteomes" id="UP000799441">
    <property type="component" value="Unassembled WGS sequence"/>
</dbReference>
<dbReference type="PROSITE" id="PS00108">
    <property type="entry name" value="PROTEIN_KINASE_ST"/>
    <property type="match status" value="1"/>
</dbReference>
<evidence type="ECO:0000256" key="3">
    <source>
        <dbReference type="ARBA" id="ARBA00030237"/>
    </source>
</evidence>
<keyword evidence="6" id="KW-1185">Reference proteome</keyword>
<dbReference type="InterPro" id="IPR000719">
    <property type="entry name" value="Prot_kinase_dom"/>
</dbReference>
<dbReference type="AlphaFoldDB" id="A0A9P4Q0L1"/>
<accession>A0A9P4Q0L1</accession>
<reference evidence="5" key="1">
    <citation type="journal article" date="2020" name="Stud. Mycol.">
        <title>101 Dothideomycetes genomes: a test case for predicting lifestyles and emergence of pathogens.</title>
        <authorList>
            <person name="Haridas S."/>
            <person name="Albert R."/>
            <person name="Binder M."/>
            <person name="Bloem J."/>
            <person name="Labutti K."/>
            <person name="Salamov A."/>
            <person name="Andreopoulos B."/>
            <person name="Baker S."/>
            <person name="Barry K."/>
            <person name="Bills G."/>
            <person name="Bluhm B."/>
            <person name="Cannon C."/>
            <person name="Castanera R."/>
            <person name="Culley D."/>
            <person name="Daum C."/>
            <person name="Ezra D."/>
            <person name="Gonzalez J."/>
            <person name="Henrissat B."/>
            <person name="Kuo A."/>
            <person name="Liang C."/>
            <person name="Lipzen A."/>
            <person name="Lutzoni F."/>
            <person name="Magnuson J."/>
            <person name="Mondo S."/>
            <person name="Nolan M."/>
            <person name="Ohm R."/>
            <person name="Pangilinan J."/>
            <person name="Park H.-J."/>
            <person name="Ramirez L."/>
            <person name="Alfaro M."/>
            <person name="Sun H."/>
            <person name="Tritt A."/>
            <person name="Yoshinaga Y."/>
            <person name="Zwiers L.-H."/>
            <person name="Turgeon B."/>
            <person name="Goodwin S."/>
            <person name="Spatafora J."/>
            <person name="Crous P."/>
            <person name="Grigoriev I."/>
        </authorList>
    </citation>
    <scope>NUCLEOTIDE SEQUENCE</scope>
    <source>
        <strain evidence="5">CBS 116435</strain>
    </source>
</reference>
<dbReference type="GO" id="GO:0010506">
    <property type="term" value="P:regulation of autophagy"/>
    <property type="evidence" value="ECO:0007669"/>
    <property type="project" value="InterPro"/>
</dbReference>
<dbReference type="InterPro" id="IPR045269">
    <property type="entry name" value="Atg1-like"/>
</dbReference>
<dbReference type="PANTHER" id="PTHR24348">
    <property type="entry name" value="SERINE/THREONINE-PROTEIN KINASE UNC-51-RELATED"/>
    <property type="match status" value="1"/>
</dbReference>
<feature type="domain" description="Protein kinase" evidence="4">
    <location>
        <begin position="56"/>
        <end position="212"/>
    </location>
</feature>
<evidence type="ECO:0000256" key="2">
    <source>
        <dbReference type="ARBA" id="ARBA00023006"/>
    </source>
</evidence>
<dbReference type="Pfam" id="PF00069">
    <property type="entry name" value="Pkinase"/>
    <property type="match status" value="1"/>
</dbReference>
<dbReference type="GO" id="GO:0005524">
    <property type="term" value="F:ATP binding"/>
    <property type="evidence" value="ECO:0007669"/>
    <property type="project" value="InterPro"/>
</dbReference>
<dbReference type="EMBL" id="MU003883">
    <property type="protein sequence ID" value="KAF2716286.1"/>
    <property type="molecule type" value="Genomic_DNA"/>
</dbReference>
<dbReference type="SUPFAM" id="SSF56112">
    <property type="entry name" value="Protein kinase-like (PK-like)"/>
    <property type="match status" value="1"/>
</dbReference>
<gene>
    <name evidence="5" type="ORF">K431DRAFT_307927</name>
</gene>
<dbReference type="Gene3D" id="3.30.200.20">
    <property type="entry name" value="Phosphorylase Kinase, domain 1"/>
    <property type="match status" value="1"/>
</dbReference>
<dbReference type="PROSITE" id="PS50011">
    <property type="entry name" value="PROTEIN_KINASE_DOM"/>
    <property type="match status" value="1"/>
</dbReference>
<keyword evidence="2" id="KW-0072">Autophagy</keyword>
<evidence type="ECO:0000313" key="5">
    <source>
        <dbReference type="EMBL" id="KAF2716286.1"/>
    </source>
</evidence>
<name>A0A9P4Q0L1_9PEZI</name>
<dbReference type="InterPro" id="IPR008271">
    <property type="entry name" value="Ser/Thr_kinase_AS"/>
</dbReference>
<comment type="caution">
    <text evidence="5">The sequence shown here is derived from an EMBL/GenBank/DDBJ whole genome shotgun (WGS) entry which is preliminary data.</text>
</comment>
<dbReference type="Gene3D" id="1.10.510.10">
    <property type="entry name" value="Transferase(Phosphotransferase) domain 1"/>
    <property type="match status" value="1"/>
</dbReference>
<dbReference type="InterPro" id="IPR011009">
    <property type="entry name" value="Kinase-like_dom_sf"/>
</dbReference>